<dbReference type="AlphaFoldDB" id="A0A914P1H1"/>
<name>A0A914P1H1_9BILA</name>
<dbReference type="WBParaSite" id="PDA_v2.g11645.t1">
    <property type="protein sequence ID" value="PDA_v2.g11645.t1"/>
    <property type="gene ID" value="PDA_v2.g11645"/>
</dbReference>
<dbReference type="Proteomes" id="UP000887578">
    <property type="component" value="Unplaced"/>
</dbReference>
<proteinExistence type="predicted"/>
<reference evidence="2" key="1">
    <citation type="submission" date="2022-11" db="UniProtKB">
        <authorList>
            <consortium name="WormBaseParasite"/>
        </authorList>
    </citation>
    <scope>IDENTIFICATION</scope>
</reference>
<sequence length="85" mass="10088">MPWHHALTKSLPSEHPGIWKFLEVMKEEFILSINAASVDDRNFQMSKYQKISADFQRYQQDFMARNTAIIRFLTQCAYKIKFGEN</sequence>
<accession>A0A914P1H1</accession>
<protein>
    <submittedName>
        <fullName evidence="2">Uncharacterized protein</fullName>
    </submittedName>
</protein>
<organism evidence="1 2">
    <name type="scientific">Panagrolaimus davidi</name>
    <dbReference type="NCBI Taxonomy" id="227884"/>
    <lineage>
        <taxon>Eukaryota</taxon>
        <taxon>Metazoa</taxon>
        <taxon>Ecdysozoa</taxon>
        <taxon>Nematoda</taxon>
        <taxon>Chromadorea</taxon>
        <taxon>Rhabditida</taxon>
        <taxon>Tylenchina</taxon>
        <taxon>Panagrolaimomorpha</taxon>
        <taxon>Panagrolaimoidea</taxon>
        <taxon>Panagrolaimidae</taxon>
        <taxon>Panagrolaimus</taxon>
    </lineage>
</organism>
<evidence type="ECO:0000313" key="1">
    <source>
        <dbReference type="Proteomes" id="UP000887578"/>
    </source>
</evidence>
<keyword evidence="1" id="KW-1185">Reference proteome</keyword>
<evidence type="ECO:0000313" key="2">
    <source>
        <dbReference type="WBParaSite" id="PDA_v2.g11645.t1"/>
    </source>
</evidence>